<dbReference type="AlphaFoldDB" id="A0A821Z8N5"/>
<dbReference type="Proteomes" id="UP000663873">
    <property type="component" value="Unassembled WGS sequence"/>
</dbReference>
<comment type="caution">
    <text evidence="2">The sequence shown here is derived from an EMBL/GenBank/DDBJ whole genome shotgun (WGS) entry which is preliminary data.</text>
</comment>
<organism evidence="2 3">
    <name type="scientific">Rotaria socialis</name>
    <dbReference type="NCBI Taxonomy" id="392032"/>
    <lineage>
        <taxon>Eukaryota</taxon>
        <taxon>Metazoa</taxon>
        <taxon>Spiralia</taxon>
        <taxon>Gnathifera</taxon>
        <taxon>Rotifera</taxon>
        <taxon>Eurotatoria</taxon>
        <taxon>Bdelloidea</taxon>
        <taxon>Philodinida</taxon>
        <taxon>Philodinidae</taxon>
        <taxon>Rotaria</taxon>
    </lineage>
</organism>
<keyword evidence="3" id="KW-1185">Reference proteome</keyword>
<evidence type="ECO:0000313" key="1">
    <source>
        <dbReference type="EMBL" id="CAF4968628.1"/>
    </source>
</evidence>
<evidence type="ECO:0000313" key="3">
    <source>
        <dbReference type="Proteomes" id="UP000663873"/>
    </source>
</evidence>
<sequence length="34" mass="3935">MSKYTFEHSVQSLESLTYAIDRNQLTPDLNGTFQ</sequence>
<evidence type="ECO:0000313" key="2">
    <source>
        <dbReference type="EMBL" id="CAF4981536.1"/>
    </source>
</evidence>
<gene>
    <name evidence="1" type="ORF">UJA718_LOCUS48622</name>
    <name evidence="2" type="ORF">UJA718_LOCUS49334</name>
</gene>
<dbReference type="EMBL" id="CAJOBP010103057">
    <property type="protein sequence ID" value="CAF4981536.1"/>
    <property type="molecule type" value="Genomic_DNA"/>
</dbReference>
<accession>A0A821Z8N5</accession>
<dbReference type="EMBL" id="CAJOBP010098286">
    <property type="protein sequence ID" value="CAF4968628.1"/>
    <property type="molecule type" value="Genomic_DNA"/>
</dbReference>
<proteinExistence type="predicted"/>
<protein>
    <submittedName>
        <fullName evidence="2">Uncharacterized protein</fullName>
    </submittedName>
</protein>
<name>A0A821Z8N5_9BILA</name>
<reference evidence="2" key="1">
    <citation type="submission" date="2021-02" db="EMBL/GenBank/DDBJ databases">
        <authorList>
            <person name="Nowell W R."/>
        </authorList>
    </citation>
    <scope>NUCLEOTIDE SEQUENCE</scope>
</reference>
<feature type="non-terminal residue" evidence="2">
    <location>
        <position position="1"/>
    </location>
</feature>